<dbReference type="InterPro" id="IPR049171">
    <property type="entry name" value="GLGE_C"/>
</dbReference>
<evidence type="ECO:0000256" key="5">
    <source>
        <dbReference type="ARBA" id="ARBA00048735"/>
    </source>
</evidence>
<comment type="function">
    <text evidence="6">Maltosyltransferase that uses maltose 1-phosphate (M1P) as the sugar donor to elongate linear or branched alpha-(1-&gt;4)-glucans. Is involved in a branched alpha-glucan biosynthetic pathway from trehalose, together with TreS, Mak and GlgB.</text>
</comment>
<feature type="compositionally biased region" description="Polar residues" evidence="7">
    <location>
        <begin position="1"/>
        <end position="16"/>
    </location>
</feature>
<proteinExistence type="inferred from homology"/>
<dbReference type="InterPro" id="IPR013780">
    <property type="entry name" value="Glyco_hydro_b"/>
</dbReference>
<dbReference type="AlphaFoldDB" id="A0A2I1KRN9"/>
<evidence type="ECO:0000256" key="1">
    <source>
        <dbReference type="ARBA" id="ARBA00011738"/>
    </source>
</evidence>
<feature type="binding site" evidence="6">
    <location>
        <position position="304"/>
    </location>
    <ligand>
        <name>alpha-maltose 1-phosphate</name>
        <dbReference type="ChEBI" id="CHEBI:63576"/>
    </ligand>
</feature>
<keyword evidence="4 6" id="KW-0119">Carbohydrate metabolism</keyword>
<evidence type="ECO:0000259" key="8">
    <source>
        <dbReference type="SMART" id="SM00642"/>
    </source>
</evidence>
<dbReference type="HAMAP" id="MF_02124">
    <property type="entry name" value="GlgE"/>
    <property type="match status" value="1"/>
</dbReference>
<evidence type="ECO:0000313" key="9">
    <source>
        <dbReference type="EMBL" id="PKY98274.1"/>
    </source>
</evidence>
<evidence type="ECO:0000256" key="4">
    <source>
        <dbReference type="ARBA" id="ARBA00023277"/>
    </source>
</evidence>
<dbReference type="InterPro" id="IPR017853">
    <property type="entry name" value="GH"/>
</dbReference>
<sequence>MTRNTSSKPRSVSTSHGARPRPSAASAAAGQAAPTAPACAVPTPEPAPFSLIGRIPVTEVFPVVEDGRWPSKAVVGEVFPVRATVFREGHDRFGATAVLIRPDGTEGPSVRMADIAPGLDRYEGRLAADEPGDWGLRVEGWSDPYATWRHDAEIKVPAGIDVALMLEEGARVLTRAAEVPGRPADDVARLTLAAATLRDQARPTHERLGAGIAPEVTEALERLPLRDYVSPSPTYPLQVDRPRALTGSWYEIFPRSLGARVDEHGHWTSGTLRTAIKGLDRIAAMGFDVLYLTPISPIGVTNRKGRNNTLTAREGDPGSPYGIGSPDGGHDAIHPELGTFEDFDALVARSHELGMEVALDLALQCSPDHPWVTEHPEWFTVLADGSIAYAENPPKKYQDIYPLNFDNDPEGIYQAIREVVETWIEHGVTIFRVDNPHTKPLSFWQRLLREVHAAHPEVLFLAEAFTRPAMMRTLGKIGFHQSYTYFAWRNTKEELTEYMVELSQDTAHVLRPAFWPTTHDILTPFMTNGKVPAFKLRAVLAATLSPTWGIYSGYELAESTPRPGYEEQIDNEKYELKPRDFAAARANGIEDLLTRLNAARAAHPALRQLRDVWFHGTSDDALIAYSKRVEAAHSPTGRDDVVLTVVNLDPHHAREGQVYLDMAQLGLPPDCGLRVTDELTGEVFAWGAVNYVRLDPYAGRAAHVLHVEPLR</sequence>
<organism evidence="9 10">
    <name type="scientific">Actinomyces urogenitalis</name>
    <dbReference type="NCBI Taxonomy" id="103621"/>
    <lineage>
        <taxon>Bacteria</taxon>
        <taxon>Bacillati</taxon>
        <taxon>Actinomycetota</taxon>
        <taxon>Actinomycetes</taxon>
        <taxon>Actinomycetales</taxon>
        <taxon>Actinomycetaceae</taxon>
        <taxon>Actinomyces</taxon>
    </lineage>
</organism>
<dbReference type="PANTHER" id="PTHR47786">
    <property type="entry name" value="ALPHA-1,4-GLUCAN:MALTOSE-1-PHOSPHATE MALTOSYLTRANSFERASE"/>
    <property type="match status" value="1"/>
</dbReference>
<evidence type="ECO:0000256" key="6">
    <source>
        <dbReference type="HAMAP-Rule" id="MF_02124"/>
    </source>
</evidence>
<dbReference type="PANTHER" id="PTHR47786:SF2">
    <property type="entry name" value="GLYCOSYL HYDROLASE FAMILY 13 CATALYTIC DOMAIN-CONTAINING PROTEIN"/>
    <property type="match status" value="1"/>
</dbReference>
<evidence type="ECO:0000256" key="7">
    <source>
        <dbReference type="SAM" id="MobiDB-lite"/>
    </source>
</evidence>
<feature type="binding site" evidence="6">
    <location>
        <position position="399"/>
    </location>
    <ligand>
        <name>alpha-maltose 1-phosphate</name>
        <dbReference type="ChEBI" id="CHEBI:63576"/>
    </ligand>
</feature>
<comment type="catalytic activity">
    <reaction evidence="5 6">
        <text>alpha-maltose 1-phosphate + [(1-&gt;4)-alpha-D-glucosyl](n) = [(1-&gt;4)-alpha-D-glucosyl](n+2) + phosphate</text>
        <dbReference type="Rhea" id="RHEA:42692"/>
        <dbReference type="Rhea" id="RHEA-COMP:9584"/>
        <dbReference type="Rhea" id="RHEA-COMP:10183"/>
        <dbReference type="ChEBI" id="CHEBI:15444"/>
        <dbReference type="ChEBI" id="CHEBI:43474"/>
        <dbReference type="ChEBI" id="CHEBI:63576"/>
        <dbReference type="EC" id="2.4.99.16"/>
    </reaction>
</comment>
<feature type="compositionally biased region" description="Low complexity" evidence="7">
    <location>
        <begin position="20"/>
        <end position="31"/>
    </location>
</feature>
<dbReference type="Pfam" id="PF21702">
    <property type="entry name" value="GLGE_C"/>
    <property type="match status" value="1"/>
</dbReference>
<dbReference type="Proteomes" id="UP000234778">
    <property type="component" value="Unassembled WGS sequence"/>
</dbReference>
<dbReference type="SUPFAM" id="SSF51445">
    <property type="entry name" value="(Trans)glycosidases"/>
    <property type="match status" value="1"/>
</dbReference>
<gene>
    <name evidence="6" type="primary">glgE</name>
    <name evidence="9" type="ORF">CYJ26_08610</name>
</gene>
<dbReference type="EMBL" id="PKHA01000009">
    <property type="protein sequence ID" value="PKY98274.1"/>
    <property type="molecule type" value="Genomic_DNA"/>
</dbReference>
<dbReference type="GO" id="GO:0030979">
    <property type="term" value="P:alpha-glucan biosynthetic process"/>
    <property type="evidence" value="ECO:0007669"/>
    <property type="project" value="UniProtKB-UniRule"/>
</dbReference>
<dbReference type="Gene3D" id="2.60.40.1180">
    <property type="entry name" value="Golgi alpha-mannosidase II"/>
    <property type="match status" value="1"/>
</dbReference>
<dbReference type="InterPro" id="IPR026585">
    <property type="entry name" value="GlgE"/>
</dbReference>
<dbReference type="InterPro" id="IPR021828">
    <property type="entry name" value="GlgE_dom_N/S"/>
</dbReference>
<dbReference type="Gene3D" id="3.20.20.80">
    <property type="entry name" value="Glycosidases"/>
    <property type="match status" value="1"/>
</dbReference>
<feature type="active site" description="Proton donor" evidence="6">
    <location>
        <position position="463"/>
    </location>
</feature>
<feature type="domain" description="Glycosyl hydrolase family 13 catalytic" evidence="8">
    <location>
        <begin position="251"/>
        <end position="583"/>
    </location>
</feature>
<feature type="active site" description="Nucleophile" evidence="6">
    <location>
        <position position="434"/>
    </location>
</feature>
<feature type="region of interest" description="Disordered" evidence="7">
    <location>
        <begin position="1"/>
        <end position="31"/>
    </location>
</feature>
<dbReference type="Pfam" id="PF11896">
    <property type="entry name" value="GlgE_dom_N_S"/>
    <property type="match status" value="1"/>
</dbReference>
<comment type="caution">
    <text evidence="9">The sequence shown here is derived from an EMBL/GenBank/DDBJ whole genome shotgun (WGS) entry which is preliminary data.</text>
</comment>
<comment type="similarity">
    <text evidence="6">Belongs to the glycosyl hydrolase 13 family. GlgE subfamily.</text>
</comment>
<keyword evidence="3 6" id="KW-0808">Transferase</keyword>
<feature type="binding site" evidence="6">
    <location>
        <begin position="573"/>
        <end position="574"/>
    </location>
    <ligand>
        <name>alpha-maltose 1-phosphate</name>
        <dbReference type="ChEBI" id="CHEBI:63576"/>
    </ligand>
</feature>
<comment type="subunit">
    <text evidence="1 6">Homodimer.</text>
</comment>
<feature type="site" description="Transition state stabilizer" evidence="6">
    <location>
        <position position="520"/>
    </location>
</feature>
<dbReference type="GO" id="GO:0016758">
    <property type="term" value="F:hexosyltransferase activity"/>
    <property type="evidence" value="ECO:0007669"/>
    <property type="project" value="UniProtKB-UniRule"/>
</dbReference>
<protein>
    <recommendedName>
        <fullName evidence="6">Alpha-1,4-glucan:maltose-1-phosphate maltosyltransferase</fullName>
        <shortName evidence="6">GMPMT</shortName>
        <ecNumber evidence="6">2.4.99.16</ecNumber>
    </recommendedName>
    <alternativeName>
        <fullName evidence="6">(1-&gt;4)-alpha-D-glucan:maltose-1-phosphate alpha-D-maltosyltransferase</fullName>
    </alternativeName>
</protein>
<feature type="binding site" evidence="6">
    <location>
        <position position="364"/>
    </location>
    <ligand>
        <name>alpha-maltose 1-phosphate</name>
        <dbReference type="ChEBI" id="CHEBI:63576"/>
    </ligand>
</feature>
<dbReference type="InterPro" id="IPR006047">
    <property type="entry name" value="GH13_cat_dom"/>
</dbReference>
<reference evidence="9 10" key="1">
    <citation type="submission" date="2017-12" db="EMBL/GenBank/DDBJ databases">
        <title>Phylogenetic diversity of female urinary microbiome.</title>
        <authorList>
            <person name="Thomas-White K."/>
            <person name="Wolfe A.J."/>
        </authorList>
    </citation>
    <scope>NUCLEOTIDE SEQUENCE [LARGE SCALE GENOMIC DNA]</scope>
    <source>
        <strain evidence="9 10">UMB0319</strain>
    </source>
</reference>
<feature type="binding site" evidence="6">
    <location>
        <position position="435"/>
    </location>
    <ligand>
        <name>alpha-maltose 1-phosphate</name>
        <dbReference type="ChEBI" id="CHEBI:63576"/>
    </ligand>
</feature>
<dbReference type="SMART" id="SM00642">
    <property type="entry name" value="Aamy"/>
    <property type="match status" value="1"/>
</dbReference>
<dbReference type="EC" id="2.4.99.16" evidence="6"/>
<dbReference type="Gene3D" id="2.60.40.10">
    <property type="entry name" value="Immunoglobulins"/>
    <property type="match status" value="1"/>
</dbReference>
<dbReference type="Gene3D" id="1.20.58.80">
    <property type="entry name" value="Phosphotransferase system, lactose/cellobiose-type IIA subunit"/>
    <property type="match status" value="1"/>
</dbReference>
<evidence type="ECO:0000313" key="10">
    <source>
        <dbReference type="Proteomes" id="UP000234778"/>
    </source>
</evidence>
<name>A0A2I1KRN9_9ACTO</name>
<accession>A0A2I1KRN9</accession>
<dbReference type="InterPro" id="IPR013783">
    <property type="entry name" value="Ig-like_fold"/>
</dbReference>
<evidence type="ECO:0000256" key="3">
    <source>
        <dbReference type="ARBA" id="ARBA00022679"/>
    </source>
</evidence>
<keyword evidence="2 6" id="KW-0328">Glycosyltransferase</keyword>
<dbReference type="GO" id="GO:0004553">
    <property type="term" value="F:hydrolase activity, hydrolyzing O-glycosyl compounds"/>
    <property type="evidence" value="ECO:0007669"/>
    <property type="project" value="InterPro"/>
</dbReference>
<dbReference type="CDD" id="cd11344">
    <property type="entry name" value="AmyAc_GlgE_like"/>
    <property type="match status" value="1"/>
</dbReference>
<feature type="region of interest" description="Disordered" evidence="7">
    <location>
        <begin position="303"/>
        <end position="325"/>
    </location>
</feature>
<dbReference type="Pfam" id="PF00128">
    <property type="entry name" value="Alpha-amylase"/>
    <property type="match status" value="1"/>
</dbReference>
<evidence type="ECO:0000256" key="2">
    <source>
        <dbReference type="ARBA" id="ARBA00022676"/>
    </source>
</evidence>